<evidence type="ECO:0000313" key="1">
    <source>
        <dbReference type="EMBL" id="GFT82345.1"/>
    </source>
</evidence>
<dbReference type="AlphaFoldDB" id="A0A8X6PUR0"/>
<proteinExistence type="predicted"/>
<gene>
    <name evidence="1" type="ORF">NPIL_202191</name>
</gene>
<accession>A0A8X6PUR0</accession>
<sequence>MFPCSSTSCPRPVGGARPNSICIEEALSHDQMLYHRTVMEPHTKVLSGRNAVYSDDRSKRRRLCVDVLPKTILTTLYCKMAFAWEIFEGETLPPKSIQAASPTLMHTIIEERPVGERHNKN</sequence>
<dbReference type="Proteomes" id="UP000887013">
    <property type="component" value="Unassembled WGS sequence"/>
</dbReference>
<name>A0A8X6PUR0_NEPPI</name>
<evidence type="ECO:0000313" key="2">
    <source>
        <dbReference type="Proteomes" id="UP000887013"/>
    </source>
</evidence>
<protein>
    <submittedName>
        <fullName evidence="1">Uncharacterized protein</fullName>
    </submittedName>
</protein>
<dbReference type="EMBL" id="BMAW01118957">
    <property type="protein sequence ID" value="GFT82345.1"/>
    <property type="molecule type" value="Genomic_DNA"/>
</dbReference>
<comment type="caution">
    <text evidence="1">The sequence shown here is derived from an EMBL/GenBank/DDBJ whole genome shotgun (WGS) entry which is preliminary data.</text>
</comment>
<reference evidence="1" key="1">
    <citation type="submission" date="2020-08" db="EMBL/GenBank/DDBJ databases">
        <title>Multicomponent nature underlies the extraordinary mechanical properties of spider dragline silk.</title>
        <authorList>
            <person name="Kono N."/>
            <person name="Nakamura H."/>
            <person name="Mori M."/>
            <person name="Yoshida Y."/>
            <person name="Ohtoshi R."/>
            <person name="Malay A.D."/>
            <person name="Moran D.A.P."/>
            <person name="Tomita M."/>
            <person name="Numata K."/>
            <person name="Arakawa K."/>
        </authorList>
    </citation>
    <scope>NUCLEOTIDE SEQUENCE</scope>
</reference>
<keyword evidence="2" id="KW-1185">Reference proteome</keyword>
<organism evidence="1 2">
    <name type="scientific">Nephila pilipes</name>
    <name type="common">Giant wood spider</name>
    <name type="synonym">Nephila maculata</name>
    <dbReference type="NCBI Taxonomy" id="299642"/>
    <lineage>
        <taxon>Eukaryota</taxon>
        <taxon>Metazoa</taxon>
        <taxon>Ecdysozoa</taxon>
        <taxon>Arthropoda</taxon>
        <taxon>Chelicerata</taxon>
        <taxon>Arachnida</taxon>
        <taxon>Araneae</taxon>
        <taxon>Araneomorphae</taxon>
        <taxon>Entelegynae</taxon>
        <taxon>Araneoidea</taxon>
        <taxon>Nephilidae</taxon>
        <taxon>Nephila</taxon>
    </lineage>
</organism>